<dbReference type="Gene3D" id="3.10.20.410">
    <property type="match status" value="1"/>
</dbReference>
<dbReference type="GO" id="GO:0009279">
    <property type="term" value="C:cell outer membrane"/>
    <property type="evidence" value="ECO:0007669"/>
    <property type="project" value="UniProtKB-SubCell"/>
</dbReference>
<protein>
    <submittedName>
        <fullName evidence="14">Outer membrane usher protein</fullName>
    </submittedName>
</protein>
<keyword evidence="6 10" id="KW-0812">Transmembrane</keyword>
<dbReference type="InterPro" id="IPR000015">
    <property type="entry name" value="Fimb_usher"/>
</dbReference>
<keyword evidence="5 10" id="KW-1029">Fimbrium biogenesis</keyword>
<comment type="caution">
    <text evidence="14">The sequence shown here is derived from an EMBL/GenBank/DDBJ whole genome shotgun (WGS) entry which is preliminary data.</text>
</comment>
<dbReference type="GO" id="GO:0015473">
    <property type="term" value="F:fimbrial usher porin activity"/>
    <property type="evidence" value="ECO:0007669"/>
    <property type="project" value="InterPro"/>
</dbReference>
<dbReference type="EMBL" id="QJJG01000010">
    <property type="protein sequence ID" value="PXW43983.1"/>
    <property type="molecule type" value="Genomic_DNA"/>
</dbReference>
<accession>A0A318FWY0</accession>
<feature type="domain" description="PapC-like C-terminal" evidence="12">
    <location>
        <begin position="817"/>
        <end position="879"/>
    </location>
</feature>
<evidence type="ECO:0000256" key="9">
    <source>
        <dbReference type="ARBA" id="ARBA00023237"/>
    </source>
</evidence>
<feature type="compositionally biased region" description="Polar residues" evidence="11">
    <location>
        <begin position="626"/>
        <end position="651"/>
    </location>
</feature>
<dbReference type="Pfam" id="PF00577">
    <property type="entry name" value="Usher"/>
    <property type="match status" value="1"/>
</dbReference>
<proteinExistence type="inferred from homology"/>
<dbReference type="InterPro" id="IPR043142">
    <property type="entry name" value="PapC-like_C_sf"/>
</dbReference>
<gene>
    <name evidence="14" type="ORF">DET57_11097</name>
</gene>
<dbReference type="SUPFAM" id="SSF141729">
    <property type="entry name" value="FimD N-terminal domain-like"/>
    <property type="match status" value="1"/>
</dbReference>
<dbReference type="InterPro" id="IPR025885">
    <property type="entry name" value="PapC_N"/>
</dbReference>
<dbReference type="InterPro" id="IPR037224">
    <property type="entry name" value="PapC_N_sf"/>
</dbReference>
<evidence type="ECO:0000256" key="3">
    <source>
        <dbReference type="ARBA" id="ARBA00022448"/>
    </source>
</evidence>
<dbReference type="AlphaFoldDB" id="A0A318FWY0"/>
<dbReference type="InterPro" id="IPR018030">
    <property type="entry name" value="Fimbrial_membr_usher_CS"/>
</dbReference>
<dbReference type="PANTHER" id="PTHR30451:SF21">
    <property type="entry name" value="FIMBRIAL USHER DOMAIN-CONTAINING PROTEIN YDET-RELATED"/>
    <property type="match status" value="1"/>
</dbReference>
<dbReference type="Gene3D" id="2.60.40.3110">
    <property type="match status" value="1"/>
</dbReference>
<evidence type="ECO:0000259" key="13">
    <source>
        <dbReference type="Pfam" id="PF13954"/>
    </source>
</evidence>
<dbReference type="FunFam" id="2.60.40.3110:FF:000001">
    <property type="entry name" value="Putative fimbrial outer membrane usher"/>
    <property type="match status" value="1"/>
</dbReference>
<reference evidence="14 15" key="1">
    <citation type="submission" date="2018-05" db="EMBL/GenBank/DDBJ databases">
        <title>Freshwater and sediment microbial communities from various areas in North America, analyzing microbe dynamics in response to fracking.</title>
        <authorList>
            <person name="Lamendella R."/>
        </authorList>
    </citation>
    <scope>NUCLEOTIDE SEQUENCE [LARGE SCALE GENOMIC DNA]</scope>
    <source>
        <strain evidence="14 15">67</strain>
    </source>
</reference>
<dbReference type="PROSITE" id="PS01151">
    <property type="entry name" value="FIMBRIAL_USHER"/>
    <property type="match status" value="1"/>
</dbReference>
<evidence type="ECO:0000313" key="15">
    <source>
        <dbReference type="Proteomes" id="UP000247485"/>
    </source>
</evidence>
<evidence type="ECO:0000313" key="14">
    <source>
        <dbReference type="EMBL" id="PXW43983.1"/>
    </source>
</evidence>
<evidence type="ECO:0000256" key="1">
    <source>
        <dbReference type="ARBA" id="ARBA00004571"/>
    </source>
</evidence>
<feature type="region of interest" description="Disordered" evidence="11">
    <location>
        <begin position="669"/>
        <end position="690"/>
    </location>
</feature>
<sequence>MKNNHHAPREKRSPGITRQQASLRPLAALILLALPVLSSAEMYFPSALVSGNPDEVADLSRLTPAGTQLPGTYEVEIFLNGNWLASRNVRFVPADSVPNTFGEVTAGKDQDIRDTTGLMACLIPDDWRDIGLKMETVPALAVLTDDQCISPGRYIPQAYTDFDFEKMRLDISIPQAMLKNRPQGWIPPERWDEGINALLLGYRINGSNGHSRSTGMDNSNLYLNLDNGINVGPWRLRDNRTWSHYSTTGGSSRSKWDRLNTYAERAIIPLRSRLLLGESTTDGDLFDAFSFKGAQLATDDSMYPDTQRGFAPLVKGSAFSNARVSIRQNGNLMYQTFVSPGAFVIDDLYPVSTGGDLDVTVTEADGTARTFVVPYSSVPLLQREGRVRYSVAAGRFRSSSDRYDDPEFAQGTLQWGLPYNTTIYGGMQMAEKYHAGMLGAGVNMARWGALSADFTHASSELADGSSHKGQSVRFLYARSMSSLGTTFRLAGYRYSTRGFHTLDETALKGMSGWLYDYDTLDAEGRPVERPYTDYYNLYNTKKSRMQANISQRFGRYGSLYLTGTRQSYWNSDRTTDSLMAGYNASLGPVNYNLSWSYSKGSNQAHSDRVAYLSFSLPFSALLPGQQKMSGPQTRLTGNASRNNTGRTSYTGGLSGTLLEDNNLSWNVQQGYTRQGDNGGQDGGSGSASADYRGTYGSTSLGYSYSRDYRQVNYGFSGGAVVHRNGLTLGQQSGTTSILVAAPGAAGVPVRNGTGVKTDWRGYALLPYSSEYRETRVELDAAGLDEQTELEETSVRVVPTRGALVRADFKAHSGVRVLMRLTYLGKPLPFGTTVTADNSSGITGDDGVVFLSGMESEGELQAQWGSRANQQCTVRYRLTEQQMQQSPVQLSEVCVQQ</sequence>
<feature type="compositionally biased region" description="Gly residues" evidence="11">
    <location>
        <begin position="676"/>
        <end position="685"/>
    </location>
</feature>
<evidence type="ECO:0000256" key="4">
    <source>
        <dbReference type="ARBA" id="ARBA00022452"/>
    </source>
</evidence>
<evidence type="ECO:0000256" key="7">
    <source>
        <dbReference type="ARBA" id="ARBA00022729"/>
    </source>
</evidence>
<feature type="domain" description="PapC N-terminal" evidence="13">
    <location>
        <begin position="43"/>
        <end position="206"/>
    </location>
</feature>
<dbReference type="Pfam" id="PF13954">
    <property type="entry name" value="PapC_N"/>
    <property type="match status" value="1"/>
</dbReference>
<dbReference type="Gene3D" id="2.60.40.2070">
    <property type="match status" value="1"/>
</dbReference>
<evidence type="ECO:0000256" key="6">
    <source>
        <dbReference type="ARBA" id="ARBA00022692"/>
    </source>
</evidence>
<evidence type="ECO:0000256" key="10">
    <source>
        <dbReference type="RuleBase" id="RU003884"/>
    </source>
</evidence>
<keyword evidence="7" id="KW-0732">Signal</keyword>
<name>A0A318FWY0_KLEOX</name>
<organism evidence="14 15">
    <name type="scientific">Klebsiella oxytoca</name>
    <dbReference type="NCBI Taxonomy" id="571"/>
    <lineage>
        <taxon>Bacteria</taxon>
        <taxon>Pseudomonadati</taxon>
        <taxon>Pseudomonadota</taxon>
        <taxon>Gammaproteobacteria</taxon>
        <taxon>Enterobacterales</taxon>
        <taxon>Enterobacteriaceae</taxon>
        <taxon>Klebsiella/Raoultella group</taxon>
        <taxon>Klebsiella</taxon>
    </lineage>
</organism>
<dbReference type="InterPro" id="IPR042186">
    <property type="entry name" value="FimD_plug_dom"/>
</dbReference>
<dbReference type="Pfam" id="PF13953">
    <property type="entry name" value="PapC_C"/>
    <property type="match status" value="1"/>
</dbReference>
<dbReference type="InterPro" id="IPR025949">
    <property type="entry name" value="PapC-like_C"/>
</dbReference>
<dbReference type="RefSeq" id="WP_110274690.1">
    <property type="nucleotide sequence ID" value="NZ_QJJG01000010.1"/>
</dbReference>
<evidence type="ECO:0000259" key="12">
    <source>
        <dbReference type="Pfam" id="PF13953"/>
    </source>
</evidence>
<evidence type="ECO:0000256" key="8">
    <source>
        <dbReference type="ARBA" id="ARBA00023136"/>
    </source>
</evidence>
<keyword evidence="4" id="KW-1134">Transmembrane beta strand</keyword>
<comment type="similarity">
    <text evidence="2 10">Belongs to the fimbrial export usher family.</text>
</comment>
<dbReference type="GO" id="GO:0009297">
    <property type="term" value="P:pilus assembly"/>
    <property type="evidence" value="ECO:0007669"/>
    <property type="project" value="InterPro"/>
</dbReference>
<comment type="subcellular location">
    <subcellularLocation>
        <location evidence="1 10">Cell outer membrane</location>
        <topology evidence="1 10">Multi-pass membrane protein</topology>
    </subcellularLocation>
</comment>
<keyword evidence="8 10" id="KW-0472">Membrane</keyword>
<evidence type="ECO:0000256" key="5">
    <source>
        <dbReference type="ARBA" id="ARBA00022558"/>
    </source>
</evidence>
<keyword evidence="3 10" id="KW-0813">Transport</keyword>
<dbReference type="Gene3D" id="2.60.40.2610">
    <property type="entry name" value="Outer membrane usher protein FimD, plug domain"/>
    <property type="match status" value="1"/>
</dbReference>
<dbReference type="PANTHER" id="PTHR30451">
    <property type="entry name" value="OUTER MEMBRANE USHER PROTEIN"/>
    <property type="match status" value="1"/>
</dbReference>
<evidence type="ECO:0000256" key="2">
    <source>
        <dbReference type="ARBA" id="ARBA00008064"/>
    </source>
</evidence>
<keyword evidence="9 10" id="KW-0998">Cell outer membrane</keyword>
<evidence type="ECO:0000256" key="11">
    <source>
        <dbReference type="SAM" id="MobiDB-lite"/>
    </source>
</evidence>
<feature type="region of interest" description="Disordered" evidence="11">
    <location>
        <begin position="625"/>
        <end position="653"/>
    </location>
</feature>
<dbReference type="Proteomes" id="UP000247485">
    <property type="component" value="Unassembled WGS sequence"/>
</dbReference>
<dbReference type="FunFam" id="2.60.40.2610:FF:000001">
    <property type="entry name" value="Outer membrane fimbrial usher protein"/>
    <property type="match status" value="1"/>
</dbReference>